<dbReference type="Proteomes" id="UP000006073">
    <property type="component" value="Unassembled WGS sequence"/>
</dbReference>
<dbReference type="STRING" id="1189612.A33Q_2310"/>
<dbReference type="EMBL" id="ALWO02000033">
    <property type="protein sequence ID" value="EOZ96540.1"/>
    <property type="molecule type" value="Genomic_DNA"/>
</dbReference>
<keyword evidence="2" id="KW-1185">Reference proteome</keyword>
<evidence type="ECO:0000313" key="2">
    <source>
        <dbReference type="Proteomes" id="UP000006073"/>
    </source>
</evidence>
<gene>
    <name evidence="1" type="ORF">A33Q_2310</name>
</gene>
<reference evidence="1 2" key="1">
    <citation type="journal article" date="2013" name="Genome Announc.">
        <title>Draft Genome Sequence of Indibacter alkaliphilus Strain LW1T, Isolated from Lonar Lake, a Haloalkaline Lake in the Buldana District of Maharashtra, India.</title>
        <authorList>
            <person name="Singh A."/>
            <person name="Kumar Jangir P."/>
            <person name="Sharma R."/>
            <person name="Singh A."/>
            <person name="Kumar Pinnaka A."/>
            <person name="Shivaji S."/>
        </authorList>
    </citation>
    <scope>NUCLEOTIDE SEQUENCE [LARGE SCALE GENOMIC DNA]</scope>
    <source>
        <strain evidence="2">CCUG 57479 / KCTC 22604 / LW1</strain>
    </source>
</reference>
<proteinExistence type="predicted"/>
<dbReference type="AlphaFoldDB" id="S2DHE6"/>
<sequence length="46" mass="5729">MVLEFFGFRIQNSLPPNPEFQWLLEHCFYFHFKLMDNKLIVKEMHL</sequence>
<accession>S2DHE6</accession>
<protein>
    <submittedName>
        <fullName evidence="1">Uncharacterized protein</fullName>
    </submittedName>
</protein>
<organism evidence="1 2">
    <name type="scientific">Indibacter alkaliphilus (strain CCUG 57479 / KCTC 22604 / LW1)</name>
    <dbReference type="NCBI Taxonomy" id="1189612"/>
    <lineage>
        <taxon>Bacteria</taxon>
        <taxon>Pseudomonadati</taxon>
        <taxon>Bacteroidota</taxon>
        <taxon>Cytophagia</taxon>
        <taxon>Cytophagales</taxon>
        <taxon>Cyclobacteriaceae</taxon>
    </lineage>
</organism>
<name>S2DHE6_INDAL</name>
<comment type="caution">
    <text evidence="1">The sequence shown here is derived from an EMBL/GenBank/DDBJ whole genome shotgun (WGS) entry which is preliminary data.</text>
</comment>
<evidence type="ECO:0000313" key="1">
    <source>
        <dbReference type="EMBL" id="EOZ96540.1"/>
    </source>
</evidence>